<feature type="domain" description="TASOR alpha/beta" evidence="4">
    <location>
        <begin position="1270"/>
        <end position="1365"/>
    </location>
</feature>
<dbReference type="GO" id="GO:0045814">
    <property type="term" value="P:negative regulation of gene expression, epigenetic"/>
    <property type="evidence" value="ECO:0007669"/>
    <property type="project" value="InterPro"/>
</dbReference>
<feature type="domain" description="TASOR pseudo-PARP" evidence="3">
    <location>
        <begin position="170"/>
        <end position="314"/>
    </location>
</feature>
<feature type="domain" description="TASOR PIN" evidence="5">
    <location>
        <begin position="1369"/>
        <end position="1510"/>
    </location>
</feature>
<evidence type="ECO:0000313" key="7">
    <source>
        <dbReference type="Proteomes" id="UP000288216"/>
    </source>
</evidence>
<dbReference type="GO" id="GO:0003682">
    <property type="term" value="F:chromatin binding"/>
    <property type="evidence" value="ECO:0007669"/>
    <property type="project" value="TreeGrafter"/>
</dbReference>
<dbReference type="Gene3D" id="3.90.228.10">
    <property type="match status" value="1"/>
</dbReference>
<dbReference type="InterPro" id="IPR046432">
    <property type="entry name" value="TASOR"/>
</dbReference>
<sequence length="1749" mass="195858">MASHSDTEEKGVPLVKEDGRERHPSSESGLRAGGRAKPSSLRNASKSKQQNGEQASGPLAASGGPGLIRADTAPAPHSLAAESEEHGASAVQKTAEDHVRKSFQIPKKNKEKKELCQLVPVGSREFKQDILKILNSSCLDTSSSANFNYVKANMVHNERLEKEYMEKRKELRNEGRTEKELAESYAFLLLDASQIPIICEKGLPVGHSKVTILGNPTMGIYLSKYCDVLQPNPLASGKKAEMIIFKIIKGRVKAVFDNTTKNLTPPTPKHDCHVFRNLNRVISLFTYRAFDLTQFYLYEFGNEGIRQYPRHVCPYAVVSFVYKENKIPKIPKPLVLSIDGTQSGTCYTIWKGQLMNKGRFLCFGLLRSATEPFLPFKLPEKLDIATVMSVDSLKSKVPMTVFRKATFSGTREALKNGLYYSLYEFVEQGKTGSNLESLLHKLEVEKLVLLKQLGDRGFLLFFSPSEMVDNSSESSKPKFLQALFLFPESRVIGDEIKRNVESVSTVYSDPEVMPQLSKLIPALHFALDKIRKELPGSLKNSTMDAAFENNVIGYLKNSQGKEASAENGKLNQFIIPTYEEKRFPTTRQKRSNLPRILRSYFFHPLRYQFEVSKAREMFDQYPLSDTELLSSPVACAGEEQKFENSVPEIAAQEPMEPQMSSLIADINFVMPSDNMADYDPDKIQELIDLIYRRKRHGPEEASVMNIEGLAHCISEKNNLGLKRKLESISERSHKLMKTTPGSMSVDESRLSDPAAQVLNGLGFDETDLRQHEPTPNPEKLVGLLLEAFKASTCQSADSEVPLNQEIRMPACPSGDNLQSDNVGYYWDQSNSLINETTQLNQKSIDDHAPHSEARKQEHSKECFVPGLEQESARLCGSGSGLAYVDIHFRTKRIDQPSGEHSLPYILREEYPEEQSLGSVGSAEGCSPCTNASLEQLYSKKMTTSDCTSDSEINWKLIPITEDSCPDDPRVINRQSNINHYQSPSDLGTGVGTVFKDFQQYFPTCETNGHLFDLKGNSASTIETSVLLEYSKFSDKMKQLLKKEKVRYGPDNKRPMFYAPRKVLALSRYSNTQSHQVSVQSYINKLRKRMNCVIADARSDLSRTNMHPYPSSPELAQRLQEEIVTCTVVQEPLLSTASPLNTLAYTTEETNHCNNSVHEEPIACKMFRGPENDPKTDGSLSESIMQSQQTSGQKLSTFNDSDSIAAIGEDKSSSPEQTRSFGNQQELVHPLQETSGSVGLPGTQPCLTNLIQQLNPEVFCSLVEIIKDVQKNTVKFYIYEVEKTSVCAEIKEYLTGLGNKECHPEDFLKKKDGSMDKLLIIIQNEDIASHIHKIPSLISLKKLSRVSFAGVDSLDDVQNHTYNELFVSGGFMVSDETVLNPECITVEKLQIFLKFLDDLSTPESKWVWKVHCKIYKKLKELARTNTAAFNILSLVNKYQKCNLVEVLSYHDCDSRSRNTIEIDCLVKLQAQTIQHRHAVFLTEKNMEPLSNYSECGVVVACIDDLVKNFKNLIGYHSSSMEDKQLLGVGSQDVGSQDGLQGTFSSKSLELTEVENVDAENLGRSEGINEEEDMSLDSEDNSPQIEICSEKSEDLNVANSSQTEVQGAKGTLSDPEESLQQATGDVQITPSMDVISELTSNNVPASTLQLVKRDKDSEGVERFAYSSSPFYSQSHIESDYRNFNVITHQSFLTSGIGQSFIPLNQNSQDNISYFSSGYNQNLPYKNSWNAGNAPSLTYQQQQQKQHQQQYH</sequence>
<feature type="compositionally biased region" description="Polar residues" evidence="2">
    <location>
        <begin position="40"/>
        <end position="54"/>
    </location>
</feature>
<dbReference type="OMA" id="MRQKHEY"/>
<evidence type="ECO:0000259" key="3">
    <source>
        <dbReference type="Pfam" id="PF12509"/>
    </source>
</evidence>
<feature type="compositionally biased region" description="Polar residues" evidence="2">
    <location>
        <begin position="1177"/>
        <end position="1197"/>
    </location>
</feature>
<evidence type="ECO:0000256" key="1">
    <source>
        <dbReference type="ARBA" id="ARBA00008058"/>
    </source>
</evidence>
<dbReference type="GO" id="GO:0005654">
    <property type="term" value="C:nucleoplasm"/>
    <property type="evidence" value="ECO:0007669"/>
    <property type="project" value="TreeGrafter"/>
</dbReference>
<feature type="region of interest" description="Disordered" evidence="2">
    <location>
        <begin position="1595"/>
        <end position="1614"/>
    </location>
</feature>
<organism evidence="6 7">
    <name type="scientific">Scyliorhinus torazame</name>
    <name type="common">Cloudy catshark</name>
    <name type="synonym">Catulus torazame</name>
    <dbReference type="NCBI Taxonomy" id="75743"/>
    <lineage>
        <taxon>Eukaryota</taxon>
        <taxon>Metazoa</taxon>
        <taxon>Chordata</taxon>
        <taxon>Craniata</taxon>
        <taxon>Vertebrata</taxon>
        <taxon>Chondrichthyes</taxon>
        <taxon>Elasmobranchii</taxon>
        <taxon>Galeomorphii</taxon>
        <taxon>Galeoidea</taxon>
        <taxon>Carcharhiniformes</taxon>
        <taxon>Scyliorhinidae</taxon>
        <taxon>Scyliorhinus</taxon>
    </lineage>
</organism>
<evidence type="ECO:0000259" key="5">
    <source>
        <dbReference type="Pfam" id="PF24630"/>
    </source>
</evidence>
<dbReference type="PANTHER" id="PTHR16207">
    <property type="entry name" value="SET DOMAIN-CONTAINING PROTEIN"/>
    <property type="match status" value="1"/>
</dbReference>
<accession>A0A401PAT1</accession>
<dbReference type="GO" id="GO:0097355">
    <property type="term" value="P:protein localization to heterochromatin"/>
    <property type="evidence" value="ECO:0007669"/>
    <property type="project" value="TreeGrafter"/>
</dbReference>
<comment type="similarity">
    <text evidence="1">Belongs to the TASOR family.</text>
</comment>
<dbReference type="Proteomes" id="UP000288216">
    <property type="component" value="Unassembled WGS sequence"/>
</dbReference>
<comment type="caution">
    <text evidence="6">The sequence shown here is derived from an EMBL/GenBank/DDBJ whole genome shotgun (WGS) entry which is preliminary data.</text>
</comment>
<dbReference type="Pfam" id="PF23314">
    <property type="entry name" value="TASOR_alpha-beta"/>
    <property type="match status" value="1"/>
</dbReference>
<evidence type="ECO:0000313" key="6">
    <source>
        <dbReference type="EMBL" id="GCB70225.1"/>
    </source>
</evidence>
<feature type="region of interest" description="Disordered" evidence="2">
    <location>
        <begin position="1165"/>
        <end position="1197"/>
    </location>
</feature>
<evidence type="ECO:0000259" key="4">
    <source>
        <dbReference type="Pfam" id="PF23314"/>
    </source>
</evidence>
<feature type="region of interest" description="Disordered" evidence="2">
    <location>
        <begin position="1"/>
        <end position="105"/>
    </location>
</feature>
<reference evidence="6 7" key="1">
    <citation type="journal article" date="2018" name="Nat. Ecol. Evol.">
        <title>Shark genomes provide insights into elasmobranch evolution and the origin of vertebrates.</title>
        <authorList>
            <person name="Hara Y"/>
            <person name="Yamaguchi K"/>
            <person name="Onimaru K"/>
            <person name="Kadota M"/>
            <person name="Koyanagi M"/>
            <person name="Keeley SD"/>
            <person name="Tatsumi K"/>
            <person name="Tanaka K"/>
            <person name="Motone F"/>
            <person name="Kageyama Y"/>
            <person name="Nozu R"/>
            <person name="Adachi N"/>
            <person name="Nishimura O"/>
            <person name="Nakagawa R"/>
            <person name="Tanegashima C"/>
            <person name="Kiyatake I"/>
            <person name="Matsumoto R"/>
            <person name="Murakumo K"/>
            <person name="Nishida K"/>
            <person name="Terakita A"/>
            <person name="Kuratani S"/>
            <person name="Sato K"/>
            <person name="Hyodo S Kuraku.S."/>
        </authorList>
    </citation>
    <scope>NUCLEOTIDE SEQUENCE [LARGE SCALE GENOMIC DNA]</scope>
</reference>
<keyword evidence="7" id="KW-1185">Reference proteome</keyword>
<feature type="compositionally biased region" description="Acidic residues" evidence="2">
    <location>
        <begin position="1566"/>
        <end position="1578"/>
    </location>
</feature>
<gene>
    <name evidence="6" type="ORF">scyTo_0008526</name>
</gene>
<dbReference type="GO" id="GO:0000792">
    <property type="term" value="C:heterochromatin"/>
    <property type="evidence" value="ECO:0007669"/>
    <property type="project" value="TreeGrafter"/>
</dbReference>
<protein>
    <submittedName>
        <fullName evidence="6">Uncharacterized protein</fullName>
    </submittedName>
</protein>
<dbReference type="InterPro" id="IPR022188">
    <property type="entry name" value="TASOR_DUF3715"/>
</dbReference>
<proteinExistence type="inferred from homology"/>
<feature type="compositionally biased region" description="Basic and acidic residues" evidence="2">
    <location>
        <begin position="1165"/>
        <end position="1175"/>
    </location>
</feature>
<name>A0A401PAT1_SCYTO</name>
<dbReference type="PANTHER" id="PTHR16207:SF1">
    <property type="entry name" value="PROTEIN TASOR"/>
    <property type="match status" value="1"/>
</dbReference>
<dbReference type="OrthoDB" id="5960959at2759"/>
<dbReference type="InterPro" id="IPR056243">
    <property type="entry name" value="TASOR_ab_dom"/>
</dbReference>
<evidence type="ECO:0000256" key="2">
    <source>
        <dbReference type="SAM" id="MobiDB-lite"/>
    </source>
</evidence>
<dbReference type="InterPro" id="IPR056242">
    <property type="entry name" value="PIN_TASOR"/>
</dbReference>
<dbReference type="EMBL" id="BFAA01003287">
    <property type="protein sequence ID" value="GCB70225.1"/>
    <property type="molecule type" value="Genomic_DNA"/>
</dbReference>
<feature type="region of interest" description="Disordered" evidence="2">
    <location>
        <begin position="1554"/>
        <end position="1581"/>
    </location>
</feature>
<dbReference type="Pfam" id="PF12509">
    <property type="entry name" value="DUF3715"/>
    <property type="match status" value="1"/>
</dbReference>
<dbReference type="STRING" id="75743.A0A401PAT1"/>
<dbReference type="Pfam" id="PF24630">
    <property type="entry name" value="PIN_TASOR"/>
    <property type="match status" value="1"/>
</dbReference>
<feature type="compositionally biased region" description="Basic and acidic residues" evidence="2">
    <location>
        <begin position="1"/>
        <end position="25"/>
    </location>
</feature>